<evidence type="ECO:0000256" key="1">
    <source>
        <dbReference type="SAM" id="MobiDB-lite"/>
    </source>
</evidence>
<accession>A0ABW4M7N1</accession>
<gene>
    <name evidence="2" type="ORF">ACFSE1_12225</name>
</gene>
<dbReference type="EMBL" id="JBHUEQ010000023">
    <property type="protein sequence ID" value="MFD1746231.1"/>
    <property type="molecule type" value="Genomic_DNA"/>
</dbReference>
<evidence type="ECO:0000313" key="3">
    <source>
        <dbReference type="Proteomes" id="UP001597322"/>
    </source>
</evidence>
<feature type="compositionally biased region" description="Basic and acidic residues" evidence="1">
    <location>
        <begin position="30"/>
        <end position="41"/>
    </location>
</feature>
<keyword evidence="3" id="KW-1185">Reference proteome</keyword>
<reference evidence="3" key="1">
    <citation type="journal article" date="2019" name="Int. J. Syst. Evol. Microbiol.">
        <title>The Global Catalogue of Microorganisms (GCM) 10K type strain sequencing project: providing services to taxonomists for standard genome sequencing and annotation.</title>
        <authorList>
            <consortium name="The Broad Institute Genomics Platform"/>
            <consortium name="The Broad Institute Genome Sequencing Center for Infectious Disease"/>
            <person name="Wu L."/>
            <person name="Ma J."/>
        </authorList>
    </citation>
    <scope>NUCLEOTIDE SEQUENCE [LARGE SCALE GENOMIC DNA]</scope>
    <source>
        <strain evidence="3">CG52</strain>
    </source>
</reference>
<dbReference type="Proteomes" id="UP001597322">
    <property type="component" value="Unassembled WGS sequence"/>
</dbReference>
<evidence type="ECO:0008006" key="4">
    <source>
        <dbReference type="Google" id="ProtNLM"/>
    </source>
</evidence>
<dbReference type="RefSeq" id="WP_377401465.1">
    <property type="nucleotide sequence ID" value="NZ_JBHUEQ010000023.1"/>
</dbReference>
<sequence length="60" mass="6237">MNEDKNAQTAVEQPTGKATPDHSTPAAGPHAREQLTDHEKTPGTGSLPDKNQGEADVGSD</sequence>
<evidence type="ECO:0000313" key="2">
    <source>
        <dbReference type="EMBL" id="MFD1746231.1"/>
    </source>
</evidence>
<protein>
    <recommendedName>
        <fullName evidence="4">Sigma-like protein</fullName>
    </recommendedName>
</protein>
<comment type="caution">
    <text evidence="2">The sequence shown here is derived from an EMBL/GenBank/DDBJ whole genome shotgun (WGS) entry which is preliminary data.</text>
</comment>
<proteinExistence type="predicted"/>
<name>A0ABW4M7N1_9HYPH</name>
<organism evidence="2 3">
    <name type="scientific">Rhizobium helianthi</name>
    <dbReference type="NCBI Taxonomy" id="1132695"/>
    <lineage>
        <taxon>Bacteria</taxon>
        <taxon>Pseudomonadati</taxon>
        <taxon>Pseudomonadota</taxon>
        <taxon>Alphaproteobacteria</taxon>
        <taxon>Hyphomicrobiales</taxon>
        <taxon>Rhizobiaceae</taxon>
        <taxon>Rhizobium/Agrobacterium group</taxon>
        <taxon>Rhizobium</taxon>
    </lineage>
</organism>
<feature type="region of interest" description="Disordered" evidence="1">
    <location>
        <begin position="1"/>
        <end position="60"/>
    </location>
</feature>